<organism evidence="1 2">
    <name type="scientific">Methanobacterium subterraneum</name>
    <dbReference type="NCBI Taxonomy" id="59277"/>
    <lineage>
        <taxon>Archaea</taxon>
        <taxon>Methanobacteriati</taxon>
        <taxon>Methanobacteriota</taxon>
        <taxon>Methanomada group</taxon>
        <taxon>Methanobacteria</taxon>
        <taxon>Methanobacteriales</taxon>
        <taxon>Methanobacteriaceae</taxon>
        <taxon>Methanobacterium</taxon>
    </lineage>
</organism>
<evidence type="ECO:0000313" key="1">
    <source>
        <dbReference type="EMBL" id="AUB61542.1"/>
    </source>
</evidence>
<accession>A0A2H4VTY9</accession>
<proteinExistence type="predicted"/>
<dbReference type="PANTHER" id="PTHR37954">
    <property type="entry name" value="BLL4979 PROTEIN"/>
    <property type="match status" value="1"/>
</dbReference>
<keyword evidence="2" id="KW-1185">Reference proteome</keyword>
<sequence length="255" mass="28250">MDVKEVKRMGKTMKSILSLDSYPVGIRFMEVNDNFPKDAEILKKHRYCQALMKARNGYDVILTGEEISCPAAARAFGFRPLPEGLKSGNGLVGFGIVSDPEVGKKMFEGMVRLDENKIKGIHLFPLENATEIPDVIIIEDDPEKLMWIALAYLHATGGERIESSTAILQATCVDSTIIPFLKNRVNLTYGCYGCRDATDLSEKEAIMGFPGSYLPLIMEHLKYLEEKAIPRSRDKGALSVLKGKSQIKTCENGGN</sequence>
<dbReference type="Proteomes" id="UP000232631">
    <property type="component" value="Chromosome"/>
</dbReference>
<dbReference type="AlphaFoldDB" id="A0A2H4VTY9"/>
<evidence type="ECO:0008006" key="3">
    <source>
        <dbReference type="Google" id="ProtNLM"/>
    </source>
</evidence>
<name>A0A2H4VTY9_9EURY</name>
<dbReference type="EMBL" id="CP017768">
    <property type="protein sequence ID" value="AUB61542.1"/>
    <property type="molecule type" value="Genomic_DNA"/>
</dbReference>
<dbReference type="InterPro" id="IPR003748">
    <property type="entry name" value="DUF169"/>
</dbReference>
<evidence type="ECO:0000313" key="2">
    <source>
        <dbReference type="Proteomes" id="UP000232631"/>
    </source>
</evidence>
<reference evidence="1 2" key="1">
    <citation type="submission" date="2016-10" db="EMBL/GenBank/DDBJ databases">
        <title>Comparative genomics between deep and shallow subseafloor isolates.</title>
        <authorList>
            <person name="Ishii S."/>
            <person name="Miller J.R."/>
            <person name="Sutton G."/>
            <person name="Suzuki S."/>
            <person name="Methe B."/>
            <person name="Inagaki F."/>
            <person name="Imachi H."/>
        </authorList>
    </citation>
    <scope>NUCLEOTIDE SEQUENCE [LARGE SCALE GENOMIC DNA]</scope>
    <source>
        <strain evidence="1 2">A8p</strain>
    </source>
</reference>
<dbReference type="PANTHER" id="PTHR37954:SF3">
    <property type="entry name" value="DUF169 DOMAIN-CONTAINING PROTEIN"/>
    <property type="match status" value="1"/>
</dbReference>
<gene>
    <name evidence="1" type="ORF">BK009_11185</name>
</gene>
<dbReference type="Pfam" id="PF02596">
    <property type="entry name" value="DUF169"/>
    <property type="match status" value="1"/>
</dbReference>
<protein>
    <recommendedName>
        <fullName evidence="3">DUF169 domain-containing protein</fullName>
    </recommendedName>
</protein>
<dbReference type="KEGG" id="msub:BK009_11185"/>